<feature type="region of interest" description="Disordered" evidence="19">
    <location>
        <begin position="267"/>
        <end position="293"/>
    </location>
</feature>
<sequence length="293" mass="32585">MLTFAFVFLSLVATGLYAFSIDVVNPALKVKENEGVDMKCIYSADFGASPRVEWKFKNVKGDSQGFIFYDGKPTVPYLDRITVYNQGLRFNKVTREDTGDYDCEVYGSDYYAEKTIKLTVLVPPGKPIARIPPSVTTGSKALLTCFDVVGFPPSTYKWYKNDAPLPEEPSKFDAFRNLTYKMNTFNGNLQFQSVSKIDIGAYYCEAGNSEGTQRSETVQMDVRDVNVGGIVAGVIVALLAVGLLLFALWYANKKGFLPKMSERKPKTALYTPPRTEDVDAGDGEFRQKSSFVV</sequence>
<protein>
    <recommendedName>
        <fullName evidence="4">Junctional adhesion molecule A</fullName>
    </recommendedName>
    <alternativeName>
        <fullName evidence="17">Junctional adhesion molecule 1</fullName>
    </alternativeName>
</protein>
<proteinExistence type="evidence at transcript level"/>
<dbReference type="PROSITE" id="PS50835">
    <property type="entry name" value="IG_LIKE"/>
    <property type="match status" value="2"/>
</dbReference>
<evidence type="ECO:0000256" key="2">
    <source>
        <dbReference type="ARBA" id="ARBA00004435"/>
    </source>
</evidence>
<dbReference type="GO" id="GO:0090557">
    <property type="term" value="P:establishment of endothelial intestinal barrier"/>
    <property type="evidence" value="ECO:0007669"/>
    <property type="project" value="TreeGrafter"/>
</dbReference>
<reference evidence="23" key="1">
    <citation type="submission" date="2014-12" db="EMBL/GenBank/DDBJ databases">
        <title>Expression and functional characterization of related genes in caudal fin regeneration from Paramisgurnus dabryanus.</title>
        <authorList>
            <person name="Li L."/>
        </authorList>
    </citation>
    <scope>NUCLEOTIDE SEQUENCE</scope>
</reference>
<evidence type="ECO:0000256" key="11">
    <source>
        <dbReference type="ARBA" id="ARBA00022949"/>
    </source>
</evidence>
<dbReference type="InterPro" id="IPR036179">
    <property type="entry name" value="Ig-like_dom_sf"/>
</dbReference>
<keyword evidence="7" id="KW-0597">Phosphoprotein</keyword>
<evidence type="ECO:0000256" key="7">
    <source>
        <dbReference type="ARBA" id="ARBA00022553"/>
    </source>
</evidence>
<keyword evidence="5" id="KW-0796">Tight junction</keyword>
<evidence type="ECO:0000256" key="16">
    <source>
        <dbReference type="ARBA" id="ARBA00023319"/>
    </source>
</evidence>
<dbReference type="GO" id="GO:0090559">
    <property type="term" value="P:regulation of membrane permeability"/>
    <property type="evidence" value="ECO:0007669"/>
    <property type="project" value="TreeGrafter"/>
</dbReference>
<dbReference type="FunFam" id="2.60.40.10:FF:000342">
    <property type="entry name" value="Junctional adhesion molecule A"/>
    <property type="match status" value="1"/>
</dbReference>
<evidence type="ECO:0000256" key="21">
    <source>
        <dbReference type="SAM" id="SignalP"/>
    </source>
</evidence>
<evidence type="ECO:0000313" key="23">
    <source>
        <dbReference type="EMBL" id="ALM01483.1"/>
    </source>
</evidence>
<evidence type="ECO:0000256" key="10">
    <source>
        <dbReference type="ARBA" id="ARBA00022737"/>
    </source>
</evidence>
<dbReference type="GO" id="GO:0007155">
    <property type="term" value="P:cell adhesion"/>
    <property type="evidence" value="ECO:0007669"/>
    <property type="project" value="InterPro"/>
</dbReference>
<keyword evidence="6" id="KW-1003">Cell membrane</keyword>
<evidence type="ECO:0000256" key="8">
    <source>
        <dbReference type="ARBA" id="ARBA00022692"/>
    </source>
</evidence>
<evidence type="ECO:0000256" key="18">
    <source>
        <dbReference type="ARBA" id="ARBA00046718"/>
    </source>
</evidence>
<accession>A0A2I4JRB8</accession>
<keyword evidence="11" id="KW-0965">Cell junction</keyword>
<keyword evidence="8 20" id="KW-0812">Transmembrane</keyword>
<dbReference type="PANTHER" id="PTHR45113">
    <property type="entry name" value="JUNCTIONAL ADHESION MOLECULE A"/>
    <property type="match status" value="1"/>
</dbReference>
<dbReference type="EMBL" id="KP329577">
    <property type="protein sequence ID" value="ALM01483.1"/>
    <property type="molecule type" value="mRNA"/>
</dbReference>
<gene>
    <name evidence="23" type="primary">f11r</name>
</gene>
<evidence type="ECO:0000256" key="19">
    <source>
        <dbReference type="SAM" id="MobiDB-lite"/>
    </source>
</evidence>
<keyword evidence="14" id="KW-1015">Disulfide bond</keyword>
<comment type="subunit">
    <text evidence="18">Interacts with the ninth PDZ domain of MPDZ. Interacts with the first PDZ domain of PARD3. The association between PARD3 and PARD6B probably disrupts this interaction. Interacts with ITGAL (via I-domain). Interacts with CD151.</text>
</comment>
<evidence type="ECO:0000259" key="22">
    <source>
        <dbReference type="PROSITE" id="PS50835"/>
    </source>
</evidence>
<keyword evidence="12 20" id="KW-1133">Transmembrane helix</keyword>
<dbReference type="GO" id="GO:0005886">
    <property type="term" value="C:plasma membrane"/>
    <property type="evidence" value="ECO:0007669"/>
    <property type="project" value="UniProtKB-SubCell"/>
</dbReference>
<organism evidence="23">
    <name type="scientific">Paramisgurnus dabryanus</name>
    <name type="common">Large-scale loach</name>
    <name type="synonym">Misgurnus dabryanus</name>
    <dbReference type="NCBI Taxonomy" id="90735"/>
    <lineage>
        <taxon>Eukaryota</taxon>
        <taxon>Metazoa</taxon>
        <taxon>Chordata</taxon>
        <taxon>Craniata</taxon>
        <taxon>Vertebrata</taxon>
        <taxon>Euteleostomi</taxon>
        <taxon>Actinopterygii</taxon>
        <taxon>Neopterygii</taxon>
        <taxon>Teleostei</taxon>
        <taxon>Ostariophysi</taxon>
        <taxon>Cypriniformes</taxon>
        <taxon>Cobitidae</taxon>
        <taxon>Cobitinae</taxon>
        <taxon>Paramisgurnus</taxon>
    </lineage>
</organism>
<evidence type="ECO:0000256" key="6">
    <source>
        <dbReference type="ARBA" id="ARBA00022475"/>
    </source>
</evidence>
<dbReference type="InterPro" id="IPR013106">
    <property type="entry name" value="Ig_V-set"/>
</dbReference>
<feature type="chain" id="PRO_5014374535" description="Junctional adhesion molecule A" evidence="21">
    <location>
        <begin position="19"/>
        <end position="293"/>
    </location>
</feature>
<dbReference type="InterPro" id="IPR003598">
    <property type="entry name" value="Ig_sub2"/>
</dbReference>
<dbReference type="InterPro" id="IPR042456">
    <property type="entry name" value="F11R"/>
</dbReference>
<dbReference type="SUPFAM" id="SSF48726">
    <property type="entry name" value="Immunoglobulin"/>
    <property type="match status" value="2"/>
</dbReference>
<dbReference type="GO" id="GO:0050892">
    <property type="term" value="P:intestinal absorption"/>
    <property type="evidence" value="ECO:0007669"/>
    <property type="project" value="TreeGrafter"/>
</dbReference>
<dbReference type="Gene3D" id="2.60.40.10">
    <property type="entry name" value="Immunoglobulins"/>
    <property type="match status" value="2"/>
</dbReference>
<evidence type="ECO:0000256" key="1">
    <source>
        <dbReference type="ARBA" id="ARBA00004251"/>
    </source>
</evidence>
<keyword evidence="9 21" id="KW-0732">Signal</keyword>
<dbReference type="InterPro" id="IPR007110">
    <property type="entry name" value="Ig-like_dom"/>
</dbReference>
<keyword evidence="16" id="KW-0393">Immunoglobulin domain</keyword>
<dbReference type="SMART" id="SM00408">
    <property type="entry name" value="IGc2"/>
    <property type="match status" value="1"/>
</dbReference>
<evidence type="ECO:0000256" key="5">
    <source>
        <dbReference type="ARBA" id="ARBA00022427"/>
    </source>
</evidence>
<feature type="transmembrane region" description="Helical" evidence="20">
    <location>
        <begin position="227"/>
        <end position="251"/>
    </location>
</feature>
<dbReference type="Pfam" id="PF07686">
    <property type="entry name" value="V-set"/>
    <property type="match status" value="1"/>
</dbReference>
<comment type="similarity">
    <text evidence="3">Belongs to the immunoglobulin superfamily.</text>
</comment>
<comment type="subcellular location">
    <subcellularLocation>
        <location evidence="2">Cell junction</location>
        <location evidence="2">Tight junction</location>
    </subcellularLocation>
    <subcellularLocation>
        <location evidence="1">Cell membrane</location>
        <topology evidence="1">Single-pass type I membrane protein</topology>
    </subcellularLocation>
</comment>
<keyword evidence="10" id="KW-0677">Repeat</keyword>
<evidence type="ECO:0000256" key="20">
    <source>
        <dbReference type="SAM" id="Phobius"/>
    </source>
</evidence>
<evidence type="ECO:0000256" key="12">
    <source>
        <dbReference type="ARBA" id="ARBA00022989"/>
    </source>
</evidence>
<evidence type="ECO:0000256" key="17">
    <source>
        <dbReference type="ARBA" id="ARBA00030590"/>
    </source>
</evidence>
<dbReference type="InterPro" id="IPR013783">
    <property type="entry name" value="Ig-like_fold"/>
</dbReference>
<dbReference type="AlphaFoldDB" id="A0A2I4JRB8"/>
<evidence type="ECO:0000256" key="14">
    <source>
        <dbReference type="ARBA" id="ARBA00023157"/>
    </source>
</evidence>
<feature type="signal peptide" evidence="21">
    <location>
        <begin position="1"/>
        <end position="18"/>
    </location>
</feature>
<evidence type="ECO:0000256" key="15">
    <source>
        <dbReference type="ARBA" id="ARBA00023180"/>
    </source>
</evidence>
<dbReference type="InterPro" id="IPR003599">
    <property type="entry name" value="Ig_sub"/>
</dbReference>
<feature type="domain" description="Ig-like" evidence="22">
    <location>
        <begin position="19"/>
        <end position="119"/>
    </location>
</feature>
<evidence type="ECO:0000256" key="13">
    <source>
        <dbReference type="ARBA" id="ARBA00023136"/>
    </source>
</evidence>
<dbReference type="Pfam" id="PF13927">
    <property type="entry name" value="Ig_3"/>
    <property type="match status" value="1"/>
</dbReference>
<evidence type="ECO:0000256" key="9">
    <source>
        <dbReference type="ARBA" id="ARBA00022729"/>
    </source>
</evidence>
<keyword evidence="13 20" id="KW-0472">Membrane</keyword>
<keyword evidence="15" id="KW-0325">Glycoprotein</keyword>
<dbReference type="SMART" id="SM00409">
    <property type="entry name" value="IG"/>
    <property type="match status" value="2"/>
</dbReference>
<evidence type="ECO:0000256" key="4">
    <source>
        <dbReference type="ARBA" id="ARBA00016608"/>
    </source>
</evidence>
<feature type="domain" description="Ig-like" evidence="22">
    <location>
        <begin position="127"/>
        <end position="219"/>
    </location>
</feature>
<dbReference type="GO" id="GO:0005923">
    <property type="term" value="C:bicellular tight junction"/>
    <property type="evidence" value="ECO:0007669"/>
    <property type="project" value="UniProtKB-SubCell"/>
</dbReference>
<keyword evidence="23" id="KW-0675">Receptor</keyword>
<dbReference type="PANTHER" id="PTHR45113:SF1">
    <property type="entry name" value="JUNCTIONAL ADHESION MOLECULE A"/>
    <property type="match status" value="1"/>
</dbReference>
<evidence type="ECO:0000256" key="3">
    <source>
        <dbReference type="ARBA" id="ARBA00008637"/>
    </source>
</evidence>
<name>A0A2I4JRB8_PARDA</name>